<keyword evidence="2" id="KW-1185">Reference proteome</keyword>
<gene>
    <name evidence="1" type="ORF">C6P46_004033</name>
</gene>
<protein>
    <submittedName>
        <fullName evidence="1">Uncharacterized protein</fullName>
    </submittedName>
</protein>
<dbReference type="Proteomes" id="UP000777482">
    <property type="component" value="Unassembled WGS sequence"/>
</dbReference>
<evidence type="ECO:0000313" key="1">
    <source>
        <dbReference type="EMBL" id="KAG0653127.1"/>
    </source>
</evidence>
<comment type="caution">
    <text evidence="1">The sequence shown here is derived from an EMBL/GenBank/DDBJ whole genome shotgun (WGS) entry which is preliminary data.</text>
</comment>
<organism evidence="1 2">
    <name type="scientific">Rhodotorula mucilaginosa</name>
    <name type="common">Yeast</name>
    <name type="synonym">Rhodotorula rubra</name>
    <dbReference type="NCBI Taxonomy" id="5537"/>
    <lineage>
        <taxon>Eukaryota</taxon>
        <taxon>Fungi</taxon>
        <taxon>Dikarya</taxon>
        <taxon>Basidiomycota</taxon>
        <taxon>Pucciniomycotina</taxon>
        <taxon>Microbotryomycetes</taxon>
        <taxon>Sporidiobolales</taxon>
        <taxon>Sporidiobolaceae</taxon>
        <taxon>Rhodotorula</taxon>
    </lineage>
</organism>
<accession>A0A9P6VT49</accession>
<proteinExistence type="predicted"/>
<feature type="non-terminal residue" evidence="1">
    <location>
        <position position="93"/>
    </location>
</feature>
<evidence type="ECO:0000313" key="2">
    <source>
        <dbReference type="Proteomes" id="UP000777482"/>
    </source>
</evidence>
<name>A0A9P6VT49_RHOMI</name>
<dbReference type="OrthoDB" id="2532157at2759"/>
<sequence length="93" mass="10109">MASKDDKKPDASSALAAFALHVPNKPTPLPVASHLRGLDHYNVWTIQLRALVGVDACKVIDGEPREGGSFDPTLWDRLNEFVISTIVILADQS</sequence>
<reference evidence="1 2" key="1">
    <citation type="submission" date="2020-11" db="EMBL/GenBank/DDBJ databases">
        <title>Kefir isolates.</title>
        <authorList>
            <person name="Marcisauskas S."/>
            <person name="Kim Y."/>
            <person name="Blasche S."/>
        </authorList>
    </citation>
    <scope>NUCLEOTIDE SEQUENCE [LARGE SCALE GENOMIC DNA]</scope>
    <source>
        <strain evidence="1 2">KR</strain>
    </source>
</reference>
<dbReference type="EMBL" id="PUHQ01000353">
    <property type="protein sequence ID" value="KAG0653127.1"/>
    <property type="molecule type" value="Genomic_DNA"/>
</dbReference>
<dbReference type="AlphaFoldDB" id="A0A9P6VT49"/>